<feature type="compositionally biased region" description="Basic residues" evidence="1">
    <location>
        <begin position="34"/>
        <end position="49"/>
    </location>
</feature>
<feature type="compositionally biased region" description="Basic and acidic residues" evidence="1">
    <location>
        <begin position="116"/>
        <end position="134"/>
    </location>
</feature>
<organism evidence="2">
    <name type="scientific">uncultured Ramlibacter sp</name>
    <dbReference type="NCBI Taxonomy" id="260755"/>
    <lineage>
        <taxon>Bacteria</taxon>
        <taxon>Pseudomonadati</taxon>
        <taxon>Pseudomonadota</taxon>
        <taxon>Betaproteobacteria</taxon>
        <taxon>Burkholderiales</taxon>
        <taxon>Comamonadaceae</taxon>
        <taxon>Ramlibacter</taxon>
        <taxon>environmental samples</taxon>
    </lineage>
</organism>
<reference evidence="2" key="1">
    <citation type="submission" date="2020-02" db="EMBL/GenBank/DDBJ databases">
        <authorList>
            <person name="Meier V. D."/>
        </authorList>
    </citation>
    <scope>NUCLEOTIDE SEQUENCE</scope>
    <source>
        <strain evidence="2">AVDCRST_MAG51</strain>
    </source>
</reference>
<dbReference type="EMBL" id="CADCUX010000628">
    <property type="protein sequence ID" value="CAA9436139.1"/>
    <property type="molecule type" value="Genomic_DNA"/>
</dbReference>
<evidence type="ECO:0000256" key="1">
    <source>
        <dbReference type="SAM" id="MobiDB-lite"/>
    </source>
</evidence>
<sequence length="326" mass="35193">EELDAGTGARPFVDGCRLAADDGGGAGLPDPDRAHRRAVPGRRHHRHPGAHAGAGVVAEVGPDRGGGEPRRRQRHDLFGAARAHAAGRPHADADGHAPRHQPGAVQEPQVRHARRLHADRADRRRAERAGDQSHRAAGAQRQGAGRPGQGQSRQAEFRIDGYRRRQPPGGRAVQHARRREDRARSLQGSSARAQRLAGRPDPDDVRLGARRAAAHQDGQAAGAGGELAQALRRPARRADTGRVWPQRLRGHGLVRALRARQDVTGAAAEAVDRLPAGAAVAAHPHAVRRPGRRAGDDDAAAVRRVRRVRTGQVVQGDRRRRREDRL</sequence>
<evidence type="ECO:0000313" key="2">
    <source>
        <dbReference type="EMBL" id="CAA9436139.1"/>
    </source>
</evidence>
<protein>
    <submittedName>
        <fullName evidence="2">BUG/TctC family periplasmic protein</fullName>
    </submittedName>
</protein>
<feature type="compositionally biased region" description="Low complexity" evidence="1">
    <location>
        <begin position="79"/>
        <end position="88"/>
    </location>
</feature>
<feature type="compositionally biased region" description="Low complexity" evidence="1">
    <location>
        <begin position="50"/>
        <end position="60"/>
    </location>
</feature>
<feature type="compositionally biased region" description="Basic and acidic residues" evidence="1">
    <location>
        <begin position="61"/>
        <end position="70"/>
    </location>
</feature>
<name>A0A6J4Q6I9_9BURK</name>
<proteinExistence type="predicted"/>
<feature type="non-terminal residue" evidence="2">
    <location>
        <position position="326"/>
    </location>
</feature>
<feature type="compositionally biased region" description="Basic and acidic residues" evidence="1">
    <location>
        <begin position="198"/>
        <end position="207"/>
    </location>
</feature>
<accession>A0A6J4Q6I9</accession>
<feature type="region of interest" description="Disordered" evidence="1">
    <location>
        <begin position="1"/>
        <end position="239"/>
    </location>
</feature>
<dbReference type="AlphaFoldDB" id="A0A6J4Q6I9"/>
<feature type="compositionally biased region" description="Low complexity" evidence="1">
    <location>
        <begin position="135"/>
        <end position="154"/>
    </location>
</feature>
<feature type="non-terminal residue" evidence="2">
    <location>
        <position position="1"/>
    </location>
</feature>
<feature type="compositionally biased region" description="Low complexity" evidence="1">
    <location>
        <begin position="215"/>
        <end position="232"/>
    </location>
</feature>
<gene>
    <name evidence="2" type="ORF">AVDCRST_MAG51-2942</name>
</gene>
<feature type="region of interest" description="Disordered" evidence="1">
    <location>
        <begin position="307"/>
        <end position="326"/>
    </location>
</feature>